<dbReference type="PANTHER" id="PTHR12919">
    <property type="entry name" value="30S RIBOSOMAL PROTEIN S16"/>
    <property type="match status" value="1"/>
</dbReference>
<dbReference type="GO" id="GO:0005739">
    <property type="term" value="C:mitochondrion"/>
    <property type="evidence" value="ECO:0007669"/>
    <property type="project" value="GOC"/>
</dbReference>
<name>A0A1C9CDT1_PORSO</name>
<dbReference type="SUPFAM" id="SSF54565">
    <property type="entry name" value="Ribosomal protein S16"/>
    <property type="match status" value="1"/>
</dbReference>
<dbReference type="HAMAP" id="MF_00385">
    <property type="entry name" value="Ribosomal_bS16"/>
    <property type="match status" value="1"/>
</dbReference>
<organism evidence="4">
    <name type="scientific">Porphyridium sordidum</name>
    <name type="common">Red alga</name>
    <dbReference type="NCBI Taxonomy" id="28024"/>
    <lineage>
        <taxon>Eukaryota</taxon>
        <taxon>Rhodophyta</taxon>
        <taxon>Bangiophyceae</taxon>
        <taxon>Porphyridiales</taxon>
        <taxon>Porphyridiaceae</taxon>
        <taxon>Porphyridium</taxon>
    </lineage>
</organism>
<accession>A0A1C9CDT1</accession>
<dbReference type="AlphaFoldDB" id="A0A1C9CDT1"/>
<evidence type="ECO:0000256" key="3">
    <source>
        <dbReference type="ARBA" id="ARBA00023274"/>
    </source>
</evidence>
<proteinExistence type="inferred from homology"/>
<dbReference type="RefSeq" id="YP_009297161.1">
    <property type="nucleotide sequence ID" value="NC_031175.1"/>
</dbReference>
<dbReference type="Gene3D" id="3.30.1320.10">
    <property type="match status" value="1"/>
</dbReference>
<evidence type="ECO:0000313" key="4">
    <source>
        <dbReference type="EMBL" id="AOM66504.1"/>
    </source>
</evidence>
<dbReference type="PANTHER" id="PTHR12919:SF20">
    <property type="entry name" value="SMALL RIBOSOMAL SUBUNIT PROTEIN BS16M"/>
    <property type="match status" value="1"/>
</dbReference>
<dbReference type="InterPro" id="IPR000307">
    <property type="entry name" value="Ribosomal_bS16"/>
</dbReference>
<dbReference type="NCBIfam" id="TIGR00002">
    <property type="entry name" value="S16"/>
    <property type="match status" value="1"/>
</dbReference>
<gene>
    <name evidence="4" type="primary">rps16</name>
    <name evidence="4" type="ORF">Psor_029</name>
</gene>
<keyword evidence="2 4" id="KW-0689">Ribosomal protein</keyword>
<keyword evidence="4" id="KW-0934">Plastid</keyword>
<dbReference type="GO" id="GO:0003735">
    <property type="term" value="F:structural constituent of ribosome"/>
    <property type="evidence" value="ECO:0007669"/>
    <property type="project" value="InterPro"/>
</dbReference>
<dbReference type="GO" id="GO:0015935">
    <property type="term" value="C:small ribosomal subunit"/>
    <property type="evidence" value="ECO:0007669"/>
    <property type="project" value="TreeGrafter"/>
</dbReference>
<dbReference type="InterPro" id="IPR023803">
    <property type="entry name" value="Ribosomal_bS16_dom_sf"/>
</dbReference>
<sequence length="77" mass="8794">MIKIRLKRYGRKKQPAYRLVVMSSNNRRDGKAIEELGFYNPISNVVNLNLARISARLAQGVQPTDTVRNILKKAQVL</sequence>
<protein>
    <submittedName>
        <fullName evidence="4">Ribosomal protein S16</fullName>
    </submittedName>
</protein>
<keyword evidence="3" id="KW-0687">Ribonucleoprotein</keyword>
<evidence type="ECO:0000256" key="1">
    <source>
        <dbReference type="ARBA" id="ARBA00006668"/>
    </source>
</evidence>
<dbReference type="Pfam" id="PF00886">
    <property type="entry name" value="Ribosomal_S16"/>
    <property type="match status" value="1"/>
</dbReference>
<dbReference type="InterPro" id="IPR020592">
    <property type="entry name" value="Ribosomal_bS16_CS"/>
</dbReference>
<dbReference type="GO" id="GO:0032543">
    <property type="term" value="P:mitochondrial translation"/>
    <property type="evidence" value="ECO:0007669"/>
    <property type="project" value="TreeGrafter"/>
</dbReference>
<dbReference type="PROSITE" id="PS00732">
    <property type="entry name" value="RIBOSOMAL_S16"/>
    <property type="match status" value="1"/>
</dbReference>
<geneLocation type="plastid" evidence="4"/>
<dbReference type="EMBL" id="KX284720">
    <property type="protein sequence ID" value="AOM66504.1"/>
    <property type="molecule type" value="Genomic_DNA"/>
</dbReference>
<comment type="similarity">
    <text evidence="1">Belongs to the bacterial ribosomal protein bS16 family.</text>
</comment>
<dbReference type="GeneID" id="29073641"/>
<reference evidence="4" key="1">
    <citation type="journal article" date="2016" name="BMC Biol.">
        <title>Parallel evolution of highly conserved plastid genome architecture in red seaweeds and seed plants.</title>
        <authorList>
            <person name="Lee J."/>
            <person name="Cho C.H."/>
            <person name="Park S.I."/>
            <person name="Choi J.W."/>
            <person name="Song H.S."/>
            <person name="West J.A."/>
            <person name="Bhattacharya D."/>
            <person name="Yoon H.S."/>
        </authorList>
    </citation>
    <scope>NUCLEOTIDE SEQUENCE</scope>
</reference>
<evidence type="ECO:0000256" key="2">
    <source>
        <dbReference type="ARBA" id="ARBA00022980"/>
    </source>
</evidence>